<dbReference type="InterPro" id="IPR038322">
    <property type="entry name" value="Pex19_C_sf"/>
</dbReference>
<evidence type="ECO:0000256" key="1">
    <source>
        <dbReference type="SAM" id="MobiDB-lite"/>
    </source>
</evidence>
<dbReference type="Pfam" id="PF04614">
    <property type="entry name" value="Pex19"/>
    <property type="match status" value="1"/>
</dbReference>
<dbReference type="PANTHER" id="PTHR12774">
    <property type="entry name" value="PEROXISOMAL BIOGENESIS FACTOR 19"/>
    <property type="match status" value="1"/>
</dbReference>
<keyword evidence="3" id="KW-1185">Reference proteome</keyword>
<gene>
    <name evidence="2" type="primary">PEX19</name>
    <name evidence="2" type="ORF">SO694_0004823</name>
</gene>
<feature type="region of interest" description="Disordered" evidence="1">
    <location>
        <begin position="1"/>
        <end position="20"/>
    </location>
</feature>
<dbReference type="Proteomes" id="UP001363151">
    <property type="component" value="Unassembled WGS sequence"/>
</dbReference>
<feature type="region of interest" description="Disordered" evidence="1">
    <location>
        <begin position="37"/>
        <end position="57"/>
    </location>
</feature>
<protein>
    <submittedName>
        <fullName evidence="2">Peroxin</fullName>
    </submittedName>
</protein>
<comment type="caution">
    <text evidence="2">The sequence shown here is derived from an EMBL/GenBank/DDBJ whole genome shotgun (WGS) entry which is preliminary data.</text>
</comment>
<feature type="compositionally biased region" description="Basic and acidic residues" evidence="1">
    <location>
        <begin position="8"/>
        <end position="20"/>
    </location>
</feature>
<reference evidence="2 3" key="1">
    <citation type="submission" date="2024-03" db="EMBL/GenBank/DDBJ databases">
        <title>Aureococcus anophagefferens CCMP1851 and Kratosvirus quantuckense: Draft genome of a second virus-susceptible host strain in the model system.</title>
        <authorList>
            <person name="Chase E."/>
            <person name="Truchon A.R."/>
            <person name="Schepens W."/>
            <person name="Wilhelm S.W."/>
        </authorList>
    </citation>
    <scope>NUCLEOTIDE SEQUENCE [LARGE SCALE GENOMIC DNA]</scope>
    <source>
        <strain evidence="2 3">CCMP1851</strain>
    </source>
</reference>
<dbReference type="InterPro" id="IPR006708">
    <property type="entry name" value="Pex19"/>
</dbReference>
<accession>A0ABR1G897</accession>
<name>A0ABR1G897_AURAN</name>
<feature type="compositionally biased region" description="Basic and acidic residues" evidence="1">
    <location>
        <begin position="42"/>
        <end position="54"/>
    </location>
</feature>
<dbReference type="EMBL" id="JBBJCI010000079">
    <property type="protein sequence ID" value="KAK7249398.1"/>
    <property type="molecule type" value="Genomic_DNA"/>
</dbReference>
<dbReference type="PANTHER" id="PTHR12774:SF2">
    <property type="entry name" value="PEROXISOMAL BIOGENESIS FACTOR 19"/>
    <property type="match status" value="1"/>
</dbReference>
<proteinExistence type="predicted"/>
<sequence length="328" mass="36990">MALARRNTTADRKMAEEKARAEAALDAILDDAIAEFEEEEDLSQKPEEASEDKVASLLSGDKGSLRVDKALEEKMRDGAMANMDMLVENLRNPSFKDTLSMTLRALSGNEEGVRTIEQFMNDQRLRAENATPSEAPAVELDRSVATTMELLAKSSTDMEGMETAQVEQFGDEMMTNMIAEFERLGQKEDFNQIVENMMRQLLARDLMYEPMKLVCDKYPEWLAEKYESLSKEEYVRYGTQYQYFQRVVAVYETEPDNFPRLMELLQDLQKYGQVPSEIIKELAPALEFGADGMPVMNMGDNFFPKEGAVPGMPGLPVPDADSAQCSVM</sequence>
<dbReference type="Gene3D" id="1.20.120.900">
    <property type="entry name" value="Pex19, mPTS binding domain"/>
    <property type="match status" value="1"/>
</dbReference>
<evidence type="ECO:0000313" key="3">
    <source>
        <dbReference type="Proteomes" id="UP001363151"/>
    </source>
</evidence>
<organism evidence="2 3">
    <name type="scientific">Aureococcus anophagefferens</name>
    <name type="common">Harmful bloom alga</name>
    <dbReference type="NCBI Taxonomy" id="44056"/>
    <lineage>
        <taxon>Eukaryota</taxon>
        <taxon>Sar</taxon>
        <taxon>Stramenopiles</taxon>
        <taxon>Ochrophyta</taxon>
        <taxon>Pelagophyceae</taxon>
        <taxon>Pelagomonadales</taxon>
        <taxon>Pelagomonadaceae</taxon>
        <taxon>Aureococcus</taxon>
    </lineage>
</organism>
<evidence type="ECO:0000313" key="2">
    <source>
        <dbReference type="EMBL" id="KAK7249398.1"/>
    </source>
</evidence>